<evidence type="ECO:0000256" key="3">
    <source>
        <dbReference type="ARBA" id="ARBA00013080"/>
    </source>
</evidence>
<reference evidence="11 12" key="1">
    <citation type="submission" date="2016-11" db="EMBL/GenBank/DDBJ databases">
        <authorList>
            <person name="Jaros S."/>
            <person name="Januszkiewicz K."/>
            <person name="Wedrychowicz H."/>
        </authorList>
    </citation>
    <scope>NUCLEOTIDE SEQUENCE [LARGE SCALE GENOMIC DNA]</scope>
    <source>
        <strain evidence="11 12">DSM 15929</strain>
    </source>
</reference>
<comment type="function">
    <text evidence="9">Catalyzes the stereoinversion of LL-2,6-diaminopimelate (L,L-DAP) to meso-diaminopimelate (meso-DAP), a precursor of L-lysine and an essential component of the bacterial peptidoglycan.</text>
</comment>
<evidence type="ECO:0000256" key="7">
    <source>
        <dbReference type="ARBA" id="ARBA00023235"/>
    </source>
</evidence>
<keyword evidence="12" id="KW-1185">Reference proteome</keyword>
<evidence type="ECO:0000256" key="1">
    <source>
        <dbReference type="ARBA" id="ARBA00005196"/>
    </source>
</evidence>
<evidence type="ECO:0000256" key="9">
    <source>
        <dbReference type="HAMAP-Rule" id="MF_00197"/>
    </source>
</evidence>
<dbReference type="HAMAP" id="MF_00197">
    <property type="entry name" value="DAP_epimerase"/>
    <property type="match status" value="1"/>
</dbReference>
<comment type="catalytic activity">
    <reaction evidence="8 9">
        <text>(2S,6S)-2,6-diaminopimelate = meso-2,6-diaminopimelate</text>
        <dbReference type="Rhea" id="RHEA:15393"/>
        <dbReference type="ChEBI" id="CHEBI:57609"/>
        <dbReference type="ChEBI" id="CHEBI:57791"/>
        <dbReference type="EC" id="5.1.1.7"/>
    </reaction>
</comment>
<dbReference type="GO" id="GO:0009089">
    <property type="term" value="P:lysine biosynthetic process via diaminopimelate"/>
    <property type="evidence" value="ECO:0007669"/>
    <property type="project" value="UniProtKB-UniRule"/>
</dbReference>
<dbReference type="PROSITE" id="PS01326">
    <property type="entry name" value="DAP_EPIMERASE"/>
    <property type="match status" value="1"/>
</dbReference>
<feature type="binding site" evidence="9">
    <location>
        <begin position="221"/>
        <end position="222"/>
    </location>
    <ligand>
        <name>substrate</name>
    </ligand>
</feature>
<dbReference type="InterPro" id="IPR001653">
    <property type="entry name" value="DAP_epimerase_DapF"/>
</dbReference>
<dbReference type="UniPathway" id="UPA00034">
    <property type="reaction ID" value="UER00025"/>
</dbReference>
<feature type="binding site" evidence="9">
    <location>
        <position position="62"/>
    </location>
    <ligand>
        <name>substrate</name>
    </ligand>
</feature>
<dbReference type="GO" id="GO:0005829">
    <property type="term" value="C:cytosol"/>
    <property type="evidence" value="ECO:0007669"/>
    <property type="project" value="TreeGrafter"/>
</dbReference>
<feature type="binding site" evidence="9">
    <location>
        <begin position="211"/>
        <end position="212"/>
    </location>
    <ligand>
        <name>substrate</name>
    </ligand>
</feature>
<proteinExistence type="inferred from homology"/>
<dbReference type="InterPro" id="IPR018510">
    <property type="entry name" value="DAP_epimerase_AS"/>
</dbReference>
<feature type="active site" evidence="10">
    <location>
        <position position="71"/>
    </location>
</feature>
<comment type="similarity">
    <text evidence="2 9">Belongs to the diaminopimelate epimerase family.</text>
</comment>
<dbReference type="STRING" id="1121322.SAMN02745136_02875"/>
<evidence type="ECO:0000256" key="4">
    <source>
        <dbReference type="ARBA" id="ARBA00022490"/>
    </source>
</evidence>
<dbReference type="PANTHER" id="PTHR31689:SF0">
    <property type="entry name" value="DIAMINOPIMELATE EPIMERASE"/>
    <property type="match status" value="1"/>
</dbReference>
<comment type="caution">
    <text evidence="9">Lacks conserved residue(s) required for the propagation of feature annotation.</text>
</comment>
<evidence type="ECO:0000313" key="12">
    <source>
        <dbReference type="Proteomes" id="UP000184386"/>
    </source>
</evidence>
<keyword evidence="6 9" id="KW-0457">Lysine biosynthesis</keyword>
<feature type="binding site" evidence="9">
    <location>
        <position position="193"/>
    </location>
    <ligand>
        <name>substrate</name>
    </ligand>
</feature>
<dbReference type="RefSeq" id="WP_073277098.1">
    <property type="nucleotide sequence ID" value="NZ_FRAC01000014.1"/>
</dbReference>
<comment type="subunit">
    <text evidence="9">Homodimer.</text>
</comment>
<protein>
    <recommendedName>
        <fullName evidence="3 9">Diaminopimelate epimerase</fullName>
        <shortName evidence="9">DAP epimerase</shortName>
        <ecNumber evidence="3 9">5.1.1.7</ecNumber>
    </recommendedName>
    <alternativeName>
        <fullName evidence="9">PLP-independent amino acid racemase</fullName>
    </alternativeName>
</protein>
<feature type="binding site" evidence="9">
    <location>
        <position position="11"/>
    </location>
    <ligand>
        <name>substrate</name>
    </ligand>
</feature>
<dbReference type="Pfam" id="PF01678">
    <property type="entry name" value="DAP_epimerase"/>
    <property type="match status" value="2"/>
</dbReference>
<comment type="subcellular location">
    <subcellularLocation>
        <location evidence="9">Cytoplasm</location>
    </subcellularLocation>
</comment>
<dbReference type="Proteomes" id="UP000184386">
    <property type="component" value="Unassembled WGS sequence"/>
</dbReference>
<keyword evidence="4 9" id="KW-0963">Cytoplasm</keyword>
<accession>A0A1M6TU62</accession>
<evidence type="ECO:0000256" key="6">
    <source>
        <dbReference type="ARBA" id="ARBA00023154"/>
    </source>
</evidence>
<feature type="active site" description="Proton acceptor" evidence="9">
    <location>
        <position position="220"/>
    </location>
</feature>
<name>A0A1M6TU62_9FIRM</name>
<dbReference type="AlphaFoldDB" id="A0A1M6TU62"/>
<dbReference type="GO" id="GO:0008837">
    <property type="term" value="F:diaminopimelate epimerase activity"/>
    <property type="evidence" value="ECO:0007669"/>
    <property type="project" value="UniProtKB-UniRule"/>
</dbReference>
<gene>
    <name evidence="9" type="primary">dapF</name>
    <name evidence="11" type="ORF">SAMN02745136_02875</name>
</gene>
<feature type="site" description="Could be important to modulate the pK values of the two catalytic cysteine residues" evidence="9">
    <location>
        <position position="211"/>
    </location>
</feature>
<comment type="pathway">
    <text evidence="1 9">Amino-acid biosynthesis; L-lysine biosynthesis via DAP pathway; DL-2,6-diaminopimelate from LL-2,6-diaminopimelate: step 1/1.</text>
</comment>
<feature type="binding site" evidence="9">
    <location>
        <begin position="72"/>
        <end position="73"/>
    </location>
    <ligand>
        <name>substrate</name>
    </ligand>
</feature>
<keyword evidence="7 9" id="KW-0413">Isomerase</keyword>
<keyword evidence="5 9" id="KW-0028">Amino-acid biosynthesis</keyword>
<dbReference type="PANTHER" id="PTHR31689">
    <property type="entry name" value="DIAMINOPIMELATE EPIMERASE, CHLOROPLASTIC"/>
    <property type="match status" value="1"/>
</dbReference>
<dbReference type="NCBIfam" id="TIGR00652">
    <property type="entry name" value="DapF"/>
    <property type="match status" value="1"/>
</dbReference>
<dbReference type="EMBL" id="FRAC01000014">
    <property type="protein sequence ID" value="SHK60454.1"/>
    <property type="molecule type" value="Genomic_DNA"/>
</dbReference>
<evidence type="ECO:0000256" key="8">
    <source>
        <dbReference type="ARBA" id="ARBA00051712"/>
    </source>
</evidence>
<feature type="site" description="Could be important to modulate the pK values of the two catalytic cysteine residues" evidence="9">
    <location>
        <position position="162"/>
    </location>
</feature>
<organism evidence="11 12">
    <name type="scientific">Anaerocolumna jejuensis DSM 15929</name>
    <dbReference type="NCBI Taxonomy" id="1121322"/>
    <lineage>
        <taxon>Bacteria</taxon>
        <taxon>Bacillati</taxon>
        <taxon>Bacillota</taxon>
        <taxon>Clostridia</taxon>
        <taxon>Lachnospirales</taxon>
        <taxon>Lachnospiraceae</taxon>
        <taxon>Anaerocolumna</taxon>
    </lineage>
</organism>
<dbReference type="Gene3D" id="3.10.310.10">
    <property type="entry name" value="Diaminopimelate Epimerase, Chain A, domain 1"/>
    <property type="match status" value="2"/>
</dbReference>
<evidence type="ECO:0000256" key="2">
    <source>
        <dbReference type="ARBA" id="ARBA00010219"/>
    </source>
</evidence>
<dbReference type="EC" id="5.1.1.7" evidence="3 9"/>
<sequence length="276" mass="30469">MKFTKMQGCGNDYVYVNCLREKVDNPPELAIAVSDRHFGIGSDGLILIKASDKADFMMDMYNADGSSSAMCGNGIRCVAKYVYDYGLTKEKNISIETGAGIKYLKLAVEDGRVAEVTVDMGHPITRPALIPVKGEEERIIAKPIKVGGEEYKVTCVSMGNPHAVVFVEDTKKVEIEKTGPLFEHHEWFPERTNTEFIHVVDRNNIDMRVWERGSGETLACGTGACASVYACILNGLTEDEVKVKLLGGELIVRYDREKDLIFMTGPAVTVFDGELL</sequence>
<dbReference type="SUPFAM" id="SSF54506">
    <property type="entry name" value="Diaminopimelate epimerase-like"/>
    <property type="match status" value="2"/>
</dbReference>
<dbReference type="FunFam" id="3.10.310.10:FF:000001">
    <property type="entry name" value="Diaminopimelate epimerase"/>
    <property type="match status" value="1"/>
</dbReference>
<evidence type="ECO:0000256" key="5">
    <source>
        <dbReference type="ARBA" id="ARBA00022605"/>
    </source>
</evidence>
<evidence type="ECO:0000313" key="11">
    <source>
        <dbReference type="EMBL" id="SHK60454.1"/>
    </source>
</evidence>
<feature type="binding site" evidence="9">
    <location>
        <position position="160"/>
    </location>
    <ligand>
        <name>substrate</name>
    </ligand>
</feature>
<dbReference type="OrthoDB" id="9805408at2"/>
<feature type="active site" description="Proton donor" evidence="9">
    <location>
        <position position="71"/>
    </location>
</feature>
<evidence type="ECO:0000256" key="10">
    <source>
        <dbReference type="PROSITE-ProRule" id="PRU10125"/>
    </source>
</evidence>